<accession>A0AAN8JNR5</accession>
<keyword evidence="3" id="KW-1185">Reference proteome</keyword>
<name>A0AAN8JNR5_PATCE</name>
<evidence type="ECO:0000256" key="1">
    <source>
        <dbReference type="SAM" id="MobiDB-lite"/>
    </source>
</evidence>
<proteinExistence type="predicted"/>
<comment type="caution">
    <text evidence="2">The sequence shown here is derived from an EMBL/GenBank/DDBJ whole genome shotgun (WGS) entry which is preliminary data.</text>
</comment>
<evidence type="ECO:0000313" key="3">
    <source>
        <dbReference type="Proteomes" id="UP001347796"/>
    </source>
</evidence>
<organism evidence="2 3">
    <name type="scientific">Patella caerulea</name>
    <name type="common">Rayed Mediterranean limpet</name>
    <dbReference type="NCBI Taxonomy" id="87958"/>
    <lineage>
        <taxon>Eukaryota</taxon>
        <taxon>Metazoa</taxon>
        <taxon>Spiralia</taxon>
        <taxon>Lophotrochozoa</taxon>
        <taxon>Mollusca</taxon>
        <taxon>Gastropoda</taxon>
        <taxon>Patellogastropoda</taxon>
        <taxon>Patelloidea</taxon>
        <taxon>Patellidae</taxon>
        <taxon>Patella</taxon>
    </lineage>
</organism>
<dbReference type="Proteomes" id="UP001347796">
    <property type="component" value="Unassembled WGS sequence"/>
</dbReference>
<sequence>MLSWIKKRCRRQSAPSGNSTKKQRKCSSLGSDGTSPLYFEVENAFPDLNHSYEEVPEFNTRSYLAYDLAREVTSLRHELNQELSSPEICLICLKEYSLDYPVTNDSLCTCYAEPKAIEDYDVTDRRYSCDHVYSSITSEKRRRMFRQKSYIRKRPLPELPLEQELDADISDCESESSGYYENIDSDADISSVGPWMSDSILV</sequence>
<dbReference type="AlphaFoldDB" id="A0AAN8JNR5"/>
<protein>
    <submittedName>
        <fullName evidence="2">Uncharacterized protein</fullName>
    </submittedName>
</protein>
<reference evidence="2 3" key="1">
    <citation type="submission" date="2024-01" db="EMBL/GenBank/DDBJ databases">
        <title>The genome of the rayed Mediterranean limpet Patella caerulea (Linnaeus, 1758).</title>
        <authorList>
            <person name="Anh-Thu Weber A."/>
            <person name="Halstead-Nussloch G."/>
        </authorList>
    </citation>
    <scope>NUCLEOTIDE SEQUENCE [LARGE SCALE GENOMIC DNA]</scope>
    <source>
        <strain evidence="2">AATW-2023a</strain>
        <tissue evidence="2">Whole specimen</tissue>
    </source>
</reference>
<evidence type="ECO:0000313" key="2">
    <source>
        <dbReference type="EMBL" id="KAK6180187.1"/>
    </source>
</evidence>
<feature type="compositionally biased region" description="Polar residues" evidence="1">
    <location>
        <begin position="13"/>
        <end position="31"/>
    </location>
</feature>
<feature type="region of interest" description="Disordered" evidence="1">
    <location>
        <begin position="12"/>
        <end position="31"/>
    </location>
</feature>
<dbReference type="EMBL" id="JAZGQO010000008">
    <property type="protein sequence ID" value="KAK6180187.1"/>
    <property type="molecule type" value="Genomic_DNA"/>
</dbReference>
<gene>
    <name evidence="2" type="ORF">SNE40_012382</name>
</gene>